<dbReference type="SUPFAM" id="SSF50249">
    <property type="entry name" value="Nucleic acid-binding proteins"/>
    <property type="match status" value="2"/>
</dbReference>
<dbReference type="OrthoDB" id="1931061at2759"/>
<protein>
    <submittedName>
        <fullName evidence="2">Nucleic acid-binding protein</fullName>
    </submittedName>
</protein>
<dbReference type="Pfam" id="PF02721">
    <property type="entry name" value="DUF223"/>
    <property type="match status" value="1"/>
</dbReference>
<dbReference type="PANTHER" id="PTHR47165:SF4">
    <property type="entry name" value="OS03G0429900 PROTEIN"/>
    <property type="match status" value="1"/>
</dbReference>
<dbReference type="AlphaFoldDB" id="A0A1R3GW30"/>
<dbReference type="InterPro" id="IPR012340">
    <property type="entry name" value="NA-bd_OB-fold"/>
</dbReference>
<dbReference type="CDD" id="cd04480">
    <property type="entry name" value="RPA1_DBD_A_like"/>
    <property type="match status" value="1"/>
</dbReference>
<evidence type="ECO:0000313" key="3">
    <source>
        <dbReference type="Proteomes" id="UP000187203"/>
    </source>
</evidence>
<reference evidence="3" key="1">
    <citation type="submission" date="2013-09" db="EMBL/GenBank/DDBJ databases">
        <title>Corchorus olitorius genome sequencing.</title>
        <authorList>
            <person name="Alam M."/>
            <person name="Haque M.S."/>
            <person name="Islam M.S."/>
            <person name="Emdad E.M."/>
            <person name="Islam M.M."/>
            <person name="Ahmed B."/>
            <person name="Halim A."/>
            <person name="Hossen Q.M.M."/>
            <person name="Hossain M.Z."/>
            <person name="Ahmed R."/>
            <person name="Khan M.M."/>
            <person name="Islam R."/>
            <person name="Rashid M.M."/>
            <person name="Khan S.A."/>
            <person name="Rahman M.S."/>
            <person name="Alam M."/>
            <person name="Yahiya A.S."/>
            <person name="Khan M.S."/>
            <person name="Azam M.S."/>
            <person name="Haque T."/>
            <person name="Lashkar M.Z.H."/>
            <person name="Akhand A.I."/>
            <person name="Morshed G."/>
            <person name="Roy S."/>
            <person name="Uddin K.S."/>
            <person name="Rabeya T."/>
            <person name="Hossain A.S."/>
            <person name="Chowdhury A."/>
            <person name="Snigdha A.R."/>
            <person name="Mortoza M.S."/>
            <person name="Matin S.A."/>
            <person name="Hoque S.M.E."/>
            <person name="Islam M.K."/>
            <person name="Roy D.K."/>
            <person name="Haider R."/>
            <person name="Moosa M.M."/>
            <person name="Elias S.M."/>
            <person name="Hasan A.M."/>
            <person name="Jahan S."/>
            <person name="Shafiuddin M."/>
            <person name="Mahmood N."/>
            <person name="Shommy N.S."/>
        </authorList>
    </citation>
    <scope>NUCLEOTIDE SEQUENCE [LARGE SCALE GENOMIC DNA]</scope>
    <source>
        <strain evidence="3">cv. O-4</strain>
    </source>
</reference>
<dbReference type="PANTHER" id="PTHR47165">
    <property type="entry name" value="OS03G0429900 PROTEIN"/>
    <property type="match status" value="1"/>
</dbReference>
<name>A0A1R3GW30_9ROSI</name>
<dbReference type="Gene3D" id="2.40.50.140">
    <property type="entry name" value="Nucleic acid-binding proteins"/>
    <property type="match status" value="2"/>
</dbReference>
<comment type="caution">
    <text evidence="2">The sequence shown here is derived from an EMBL/GenBank/DDBJ whole genome shotgun (WGS) entry which is preliminary data.</text>
</comment>
<dbReference type="Proteomes" id="UP000187203">
    <property type="component" value="Unassembled WGS sequence"/>
</dbReference>
<dbReference type="InterPro" id="IPR003871">
    <property type="entry name" value="RFA1B/D_OB_1st"/>
</dbReference>
<dbReference type="EMBL" id="AWUE01021412">
    <property type="protein sequence ID" value="OMO62338.1"/>
    <property type="molecule type" value="Genomic_DNA"/>
</dbReference>
<proteinExistence type="predicted"/>
<evidence type="ECO:0000259" key="1">
    <source>
        <dbReference type="Pfam" id="PF02721"/>
    </source>
</evidence>
<sequence length="197" mass="22411">MNTLTIPDLQQGHQMQTIRLRVTRIWNCIHTISRILFGTAFVGVDYQGNGVHVHIFEAHAGLFRDRLTEGNVYQMTDFIVAIPNIPDVVVALTYMIYFHGHTILHEVPDHVGIYDRHFFDFSGEDAYEQVARWETFLTDQGVVIFSGMRVRSYYGGITLTSTSATKVYVNLDIPKTSQAQRMFARMGEANGHLEGNN</sequence>
<gene>
    <name evidence="2" type="ORF">COLO4_33119</name>
</gene>
<evidence type="ECO:0000313" key="2">
    <source>
        <dbReference type="EMBL" id="OMO62338.1"/>
    </source>
</evidence>
<organism evidence="2 3">
    <name type="scientific">Corchorus olitorius</name>
    <dbReference type="NCBI Taxonomy" id="93759"/>
    <lineage>
        <taxon>Eukaryota</taxon>
        <taxon>Viridiplantae</taxon>
        <taxon>Streptophyta</taxon>
        <taxon>Embryophyta</taxon>
        <taxon>Tracheophyta</taxon>
        <taxon>Spermatophyta</taxon>
        <taxon>Magnoliopsida</taxon>
        <taxon>eudicotyledons</taxon>
        <taxon>Gunneridae</taxon>
        <taxon>Pentapetalae</taxon>
        <taxon>rosids</taxon>
        <taxon>malvids</taxon>
        <taxon>Malvales</taxon>
        <taxon>Malvaceae</taxon>
        <taxon>Grewioideae</taxon>
        <taxon>Apeibeae</taxon>
        <taxon>Corchorus</taxon>
    </lineage>
</organism>
<accession>A0A1R3GW30</accession>
<keyword evidence="3" id="KW-1185">Reference proteome</keyword>
<feature type="domain" description="Replication protein A 70 kDa DNA-binding subunit B/D first OB fold" evidence="1">
    <location>
        <begin position="8"/>
        <end position="105"/>
    </location>
</feature>